<gene>
    <name evidence="1" type="ORF">FHG64_01000</name>
</gene>
<dbReference type="AlphaFoldDB" id="A0A5B7X092"/>
<name>A0A5B7X092_9FLAO</name>
<dbReference type="KEGG" id="afla:FHG64_01000"/>
<evidence type="ECO:0000313" key="2">
    <source>
        <dbReference type="Proteomes" id="UP000309016"/>
    </source>
</evidence>
<reference evidence="1 2" key="1">
    <citation type="submission" date="2019-06" db="EMBL/GenBank/DDBJ databases">
        <title>Complete genome sequence of Antarcticibacterium flavum KCTC 52984T from an Antarctic marine sediment.</title>
        <authorList>
            <person name="Lee Y.M."/>
            <person name="Shin S.C."/>
        </authorList>
    </citation>
    <scope>NUCLEOTIDE SEQUENCE [LARGE SCALE GENOMIC DNA]</scope>
    <source>
        <strain evidence="1 2">KCTC 52984</strain>
    </source>
</reference>
<proteinExistence type="predicted"/>
<dbReference type="Proteomes" id="UP000309016">
    <property type="component" value="Chromosome"/>
</dbReference>
<keyword evidence="2" id="KW-1185">Reference proteome</keyword>
<dbReference type="EMBL" id="CP040812">
    <property type="protein sequence ID" value="QCY68088.1"/>
    <property type="molecule type" value="Genomic_DNA"/>
</dbReference>
<dbReference type="RefSeq" id="WP_139064664.1">
    <property type="nucleotide sequence ID" value="NZ_CP040812.1"/>
</dbReference>
<evidence type="ECO:0000313" key="1">
    <source>
        <dbReference type="EMBL" id="QCY68088.1"/>
    </source>
</evidence>
<organism evidence="1 2">
    <name type="scientific">Antarcticibacterium flavum</name>
    <dbReference type="NCBI Taxonomy" id="2058175"/>
    <lineage>
        <taxon>Bacteria</taxon>
        <taxon>Pseudomonadati</taxon>
        <taxon>Bacteroidota</taxon>
        <taxon>Flavobacteriia</taxon>
        <taxon>Flavobacteriales</taxon>
        <taxon>Flavobacteriaceae</taxon>
        <taxon>Antarcticibacterium</taxon>
    </lineage>
</organism>
<evidence type="ECO:0008006" key="3">
    <source>
        <dbReference type="Google" id="ProtNLM"/>
    </source>
</evidence>
<sequence length="201" mass="23109">MDKKSFFIDSYVHIRDNRIYLNGKVVFSLENTLEMDFLKQAYKRLELKYPKYHKMDRISKLGILATSVLFDDTSIAPTTALVFSNATSSLDTDRAHFASMKEIVSPAIFVYTLPNIVMGEISIRYHLQSENSFFISRTFNAPLLADYSEILLNTGKAAAVVSGWIDLKNEEYDVFLCLIKEKGEIPFSAEKLEQLYRFENE</sequence>
<dbReference type="OrthoDB" id="1071350at2"/>
<protein>
    <recommendedName>
        <fullName evidence="3">3-oxoacyl-ACP synthase</fullName>
    </recommendedName>
</protein>
<accession>A0A5B7X092</accession>